<dbReference type="PANTHER" id="PTHR30469">
    <property type="entry name" value="MULTIDRUG RESISTANCE PROTEIN MDTA"/>
    <property type="match status" value="1"/>
</dbReference>
<dbReference type="InterPro" id="IPR058625">
    <property type="entry name" value="MdtA-like_BSH"/>
</dbReference>
<dbReference type="Gene3D" id="2.40.30.170">
    <property type="match status" value="1"/>
</dbReference>
<dbReference type="OrthoDB" id="9784685at2"/>
<dbReference type="PROSITE" id="PS51257">
    <property type="entry name" value="PROKAR_LIPOPROTEIN"/>
    <property type="match status" value="1"/>
</dbReference>
<evidence type="ECO:0000313" key="5">
    <source>
        <dbReference type="Proteomes" id="UP000284531"/>
    </source>
</evidence>
<comment type="caution">
    <text evidence="4">The sequence shown here is derived from an EMBL/GenBank/DDBJ whole genome shotgun (WGS) entry which is preliminary data.</text>
</comment>
<dbReference type="SUPFAM" id="SSF111369">
    <property type="entry name" value="HlyD-like secretion proteins"/>
    <property type="match status" value="1"/>
</dbReference>
<keyword evidence="2" id="KW-0175">Coiled coil</keyword>
<comment type="similarity">
    <text evidence="1">Belongs to the membrane fusion protein (MFP) (TC 8.A.1) family.</text>
</comment>
<dbReference type="NCBIfam" id="TIGR01730">
    <property type="entry name" value="RND_mfp"/>
    <property type="match status" value="1"/>
</dbReference>
<dbReference type="InterPro" id="IPR006143">
    <property type="entry name" value="RND_pump_MFP"/>
</dbReference>
<feature type="domain" description="Multidrug resistance protein MdtA-like barrel-sandwich hybrid" evidence="3">
    <location>
        <begin position="71"/>
        <end position="195"/>
    </location>
</feature>
<evidence type="ECO:0000313" key="4">
    <source>
        <dbReference type="EMBL" id="RKE03990.1"/>
    </source>
</evidence>
<dbReference type="Gene3D" id="2.40.50.100">
    <property type="match status" value="1"/>
</dbReference>
<evidence type="ECO:0000256" key="2">
    <source>
        <dbReference type="SAM" id="Coils"/>
    </source>
</evidence>
<dbReference type="EMBL" id="RAPQ01000008">
    <property type="protein sequence ID" value="RKE03990.1"/>
    <property type="molecule type" value="Genomic_DNA"/>
</dbReference>
<evidence type="ECO:0000259" key="3">
    <source>
        <dbReference type="Pfam" id="PF25917"/>
    </source>
</evidence>
<evidence type="ECO:0000256" key="1">
    <source>
        <dbReference type="ARBA" id="ARBA00009477"/>
    </source>
</evidence>
<feature type="coiled-coil region" evidence="2">
    <location>
        <begin position="104"/>
        <end position="162"/>
    </location>
</feature>
<dbReference type="Proteomes" id="UP000284531">
    <property type="component" value="Unassembled WGS sequence"/>
</dbReference>
<dbReference type="GO" id="GO:1990281">
    <property type="term" value="C:efflux pump complex"/>
    <property type="evidence" value="ECO:0007669"/>
    <property type="project" value="TreeGrafter"/>
</dbReference>
<keyword evidence="5" id="KW-1185">Reference proteome</keyword>
<reference evidence="4 5" key="1">
    <citation type="submission" date="2018-09" db="EMBL/GenBank/DDBJ databases">
        <title>Genomic Encyclopedia of Archaeal and Bacterial Type Strains, Phase II (KMG-II): from individual species to whole genera.</title>
        <authorList>
            <person name="Goeker M."/>
        </authorList>
    </citation>
    <scope>NUCLEOTIDE SEQUENCE [LARGE SCALE GENOMIC DNA]</scope>
    <source>
        <strain evidence="4 5">DSM 21950</strain>
    </source>
</reference>
<name>A0A419X8T7_9BACT</name>
<proteinExistence type="inferred from homology"/>
<gene>
    <name evidence="4" type="ORF">BXY64_1004</name>
</gene>
<dbReference type="AlphaFoldDB" id="A0A419X8T7"/>
<dbReference type="Pfam" id="PF25917">
    <property type="entry name" value="BSH_RND"/>
    <property type="match status" value="1"/>
</dbReference>
<dbReference type="Gene3D" id="1.10.287.470">
    <property type="entry name" value="Helix hairpin bin"/>
    <property type="match status" value="1"/>
</dbReference>
<organism evidence="4 5">
    <name type="scientific">Marinifilum flexuosum</name>
    <dbReference type="NCBI Taxonomy" id="1117708"/>
    <lineage>
        <taxon>Bacteria</taxon>
        <taxon>Pseudomonadati</taxon>
        <taxon>Bacteroidota</taxon>
        <taxon>Bacteroidia</taxon>
        <taxon>Marinilabiliales</taxon>
        <taxon>Marinifilaceae</taxon>
    </lineage>
</organism>
<protein>
    <submittedName>
        <fullName evidence="4">RND family efflux transporter MFP subunit</fullName>
    </submittedName>
</protein>
<sequence>MRVQKVVKMKVIKISNVLILLFVISAGLFSCKDKKESKKELIQPVKIYKVNANGDEQNKKVFTGFVKESREVRLAFQVPGPLVKLNVDQGQFVKKGEVIAELDKRDFMVKLESANANYENAKLQAERYAALYEKKSTSKSVYDQMQAAYKLAKAQKEAAENALRDTKIYAPFTGYIQGMFVENFEKIGAGQPIVSILDLNNLEITVALSENDFLMRNSFDSFTCKFENFKNTDFDLSLIDIERKPNGDNFFKMRLKLDVNKKQVVPGMVASVTVFMKADGEENYKVPVESVFSDKGKSYVWIFDNTKKCVQQREVKMLGFDSNGMVNLSRGISNGEMIVAAGVHSLREGQKVKILVRKSNTNVGGQL</sequence>
<dbReference type="PANTHER" id="PTHR30469:SF20">
    <property type="entry name" value="EFFLUX RND TRANSPORTER PERIPLASMIC ADAPTOR SUBUNIT"/>
    <property type="match status" value="1"/>
</dbReference>
<accession>A0A419X8T7</accession>
<dbReference type="GO" id="GO:0015562">
    <property type="term" value="F:efflux transmembrane transporter activity"/>
    <property type="evidence" value="ECO:0007669"/>
    <property type="project" value="TreeGrafter"/>
</dbReference>
<dbReference type="Gene3D" id="2.40.420.20">
    <property type="match status" value="1"/>
</dbReference>